<organism evidence="1 2">
    <name type="scientific">Auricularia subglabra (strain TFB-10046 / SS5)</name>
    <name type="common">White-rot fungus</name>
    <name type="synonym">Auricularia delicata (strain TFB10046)</name>
    <dbReference type="NCBI Taxonomy" id="717982"/>
    <lineage>
        <taxon>Eukaryota</taxon>
        <taxon>Fungi</taxon>
        <taxon>Dikarya</taxon>
        <taxon>Basidiomycota</taxon>
        <taxon>Agaricomycotina</taxon>
        <taxon>Agaricomycetes</taxon>
        <taxon>Auriculariales</taxon>
        <taxon>Auriculariaceae</taxon>
        <taxon>Auricularia</taxon>
    </lineage>
</organism>
<dbReference type="Pfam" id="PF18759">
    <property type="entry name" value="Plavaka"/>
    <property type="match status" value="1"/>
</dbReference>
<dbReference type="AlphaFoldDB" id="J0CTQ2"/>
<feature type="non-terminal residue" evidence="1">
    <location>
        <position position="132"/>
    </location>
</feature>
<dbReference type="Proteomes" id="UP000006514">
    <property type="component" value="Unassembled WGS sequence"/>
</dbReference>
<name>J0CTQ2_AURST</name>
<evidence type="ECO:0000313" key="2">
    <source>
        <dbReference type="Proteomes" id="UP000006514"/>
    </source>
</evidence>
<protein>
    <submittedName>
        <fullName evidence="1">Uncharacterized protein</fullName>
    </submittedName>
</protein>
<dbReference type="KEGG" id="adl:AURDEDRAFT_33822"/>
<dbReference type="EMBL" id="JH688109">
    <property type="protein sequence ID" value="EJD33711.1"/>
    <property type="molecule type" value="Genomic_DNA"/>
</dbReference>
<gene>
    <name evidence="1" type="ORF">AURDEDRAFT_33822</name>
</gene>
<dbReference type="OrthoDB" id="2688393at2759"/>
<keyword evidence="2" id="KW-1185">Reference proteome</keyword>
<dbReference type="InterPro" id="IPR041078">
    <property type="entry name" value="Plavaka"/>
</dbReference>
<dbReference type="InParanoid" id="J0CTQ2"/>
<proteinExistence type="predicted"/>
<accession>J0CTQ2</accession>
<feature type="non-terminal residue" evidence="1">
    <location>
        <position position="1"/>
    </location>
</feature>
<reference evidence="2" key="1">
    <citation type="journal article" date="2012" name="Science">
        <title>The Paleozoic origin of enzymatic lignin decomposition reconstructed from 31 fungal genomes.</title>
        <authorList>
            <person name="Floudas D."/>
            <person name="Binder M."/>
            <person name="Riley R."/>
            <person name="Barry K."/>
            <person name="Blanchette R.A."/>
            <person name="Henrissat B."/>
            <person name="Martinez A.T."/>
            <person name="Otillar R."/>
            <person name="Spatafora J.W."/>
            <person name="Yadav J.S."/>
            <person name="Aerts A."/>
            <person name="Benoit I."/>
            <person name="Boyd A."/>
            <person name="Carlson A."/>
            <person name="Copeland A."/>
            <person name="Coutinho P.M."/>
            <person name="de Vries R.P."/>
            <person name="Ferreira P."/>
            <person name="Findley K."/>
            <person name="Foster B."/>
            <person name="Gaskell J."/>
            <person name="Glotzer D."/>
            <person name="Gorecki P."/>
            <person name="Heitman J."/>
            <person name="Hesse C."/>
            <person name="Hori C."/>
            <person name="Igarashi K."/>
            <person name="Jurgens J.A."/>
            <person name="Kallen N."/>
            <person name="Kersten P."/>
            <person name="Kohler A."/>
            <person name="Kuees U."/>
            <person name="Kumar T.K.A."/>
            <person name="Kuo A."/>
            <person name="LaButti K."/>
            <person name="Larrondo L.F."/>
            <person name="Lindquist E."/>
            <person name="Ling A."/>
            <person name="Lombard V."/>
            <person name="Lucas S."/>
            <person name="Lundell T."/>
            <person name="Martin R."/>
            <person name="McLaughlin D.J."/>
            <person name="Morgenstern I."/>
            <person name="Morin E."/>
            <person name="Murat C."/>
            <person name="Nagy L.G."/>
            <person name="Nolan M."/>
            <person name="Ohm R.A."/>
            <person name="Patyshakuliyeva A."/>
            <person name="Rokas A."/>
            <person name="Ruiz-Duenas F.J."/>
            <person name="Sabat G."/>
            <person name="Salamov A."/>
            <person name="Samejima M."/>
            <person name="Schmutz J."/>
            <person name="Slot J.C."/>
            <person name="St John F."/>
            <person name="Stenlid J."/>
            <person name="Sun H."/>
            <person name="Sun S."/>
            <person name="Syed K."/>
            <person name="Tsang A."/>
            <person name="Wiebenga A."/>
            <person name="Young D."/>
            <person name="Pisabarro A."/>
            <person name="Eastwood D.C."/>
            <person name="Martin F."/>
            <person name="Cullen D."/>
            <person name="Grigoriev I.V."/>
            <person name="Hibbett D.S."/>
        </authorList>
    </citation>
    <scope>NUCLEOTIDE SEQUENCE [LARGE SCALE GENOMIC DNA]</scope>
    <source>
        <strain evidence="2">TFB10046</strain>
    </source>
</reference>
<dbReference type="OMA" id="AFAHCID"/>
<sequence length="132" mass="15338">PFEVRQREQQARGETPYAPFADAAEWEFAHWIAKSGLSHGEIDKLLKLRKVQGMSVSFSSSRQYFQCIDSLPQGRRWKLKKIRVVGDIKDAHGKLLVEKLELWYRDVVEIVSDLLANPAFAHCIDFKPLRLW</sequence>
<evidence type="ECO:0000313" key="1">
    <source>
        <dbReference type="EMBL" id="EJD33711.1"/>
    </source>
</evidence>